<sequence>SKVVTTACWSYDGCQLLFTIEGEAKVYQLSLNPVGEPMAATPRARPIISLEGHPDGISGEVSMMEWEKNCQRLAIAFKHPSTLIAVFATKIKPLFDIKPLVFLRGPSSPEAMKFCEDQSDGGILTVCWSTGQVQHIPMHFEVAAGDRSVVLSRSAVGEISGDFSNESPAQSRVY</sequence>
<dbReference type="InParanoid" id="A0A1V9X9E2"/>
<dbReference type="PANTHER" id="PTHR14494:SF0">
    <property type="entry name" value="ALADIN"/>
    <property type="match status" value="1"/>
</dbReference>
<dbReference type="AlphaFoldDB" id="A0A1V9X9E2"/>
<gene>
    <name evidence="1" type="ORF">BIW11_11827</name>
</gene>
<name>A0A1V9X9E2_9ACAR</name>
<organism evidence="1 2">
    <name type="scientific">Tropilaelaps mercedesae</name>
    <dbReference type="NCBI Taxonomy" id="418985"/>
    <lineage>
        <taxon>Eukaryota</taxon>
        <taxon>Metazoa</taxon>
        <taxon>Ecdysozoa</taxon>
        <taxon>Arthropoda</taxon>
        <taxon>Chelicerata</taxon>
        <taxon>Arachnida</taxon>
        <taxon>Acari</taxon>
        <taxon>Parasitiformes</taxon>
        <taxon>Mesostigmata</taxon>
        <taxon>Gamasina</taxon>
        <taxon>Dermanyssoidea</taxon>
        <taxon>Laelapidae</taxon>
        <taxon>Tropilaelaps</taxon>
    </lineage>
</organism>
<protein>
    <submittedName>
        <fullName evidence="1">Aladin-like</fullName>
    </submittedName>
</protein>
<dbReference type="Proteomes" id="UP000192247">
    <property type="component" value="Unassembled WGS sequence"/>
</dbReference>
<evidence type="ECO:0000313" key="2">
    <source>
        <dbReference type="Proteomes" id="UP000192247"/>
    </source>
</evidence>
<dbReference type="InterPro" id="IPR045139">
    <property type="entry name" value="Aladin"/>
</dbReference>
<proteinExistence type="predicted"/>
<dbReference type="PANTHER" id="PTHR14494">
    <property type="entry name" value="ALADIN/ADRACALIN/AAAS"/>
    <property type="match status" value="1"/>
</dbReference>
<dbReference type="STRING" id="418985.A0A1V9X9E2"/>
<evidence type="ECO:0000313" key="1">
    <source>
        <dbReference type="EMBL" id="OQR70140.1"/>
    </source>
</evidence>
<comment type="caution">
    <text evidence="1">The sequence shown here is derived from an EMBL/GenBank/DDBJ whole genome shotgun (WGS) entry which is preliminary data.</text>
</comment>
<dbReference type="EMBL" id="MNPL01018491">
    <property type="protein sequence ID" value="OQR70140.1"/>
    <property type="molecule type" value="Genomic_DNA"/>
</dbReference>
<accession>A0A1V9X9E2</accession>
<dbReference type="GO" id="GO:0006913">
    <property type="term" value="P:nucleocytoplasmic transport"/>
    <property type="evidence" value="ECO:0007669"/>
    <property type="project" value="TreeGrafter"/>
</dbReference>
<dbReference type="SUPFAM" id="SSF101908">
    <property type="entry name" value="Putative isomerase YbhE"/>
    <property type="match status" value="1"/>
</dbReference>
<reference evidence="1 2" key="1">
    <citation type="journal article" date="2017" name="Gigascience">
        <title>Draft genome of the honey bee ectoparasitic mite, Tropilaelaps mercedesae, is shaped by the parasitic life history.</title>
        <authorList>
            <person name="Dong X."/>
            <person name="Armstrong S.D."/>
            <person name="Xia D."/>
            <person name="Makepeace B.L."/>
            <person name="Darby A.C."/>
            <person name="Kadowaki T."/>
        </authorList>
    </citation>
    <scope>NUCLEOTIDE SEQUENCE [LARGE SCALE GENOMIC DNA]</scope>
    <source>
        <strain evidence="1">Wuxi-XJTLU</strain>
    </source>
</reference>
<dbReference type="OrthoDB" id="411991at2759"/>
<dbReference type="GO" id="GO:0005643">
    <property type="term" value="C:nuclear pore"/>
    <property type="evidence" value="ECO:0007669"/>
    <property type="project" value="TreeGrafter"/>
</dbReference>
<feature type="non-terminal residue" evidence="1">
    <location>
        <position position="1"/>
    </location>
</feature>
<keyword evidence="2" id="KW-1185">Reference proteome</keyword>